<dbReference type="KEGG" id="bwh:A9C19_13270"/>
<name>A0A1L3MTG9_9BACI</name>
<reference evidence="2 3" key="1">
    <citation type="journal article" date="2016" name="Sci. Rep.">
        <title>Complete genome sequence and transcriptomic analysis of a novel marine strain Bacillus weihaiensis reveals the mechanism of brown algae degradation.</title>
        <authorList>
            <person name="Zhu Y."/>
            <person name="Chen P."/>
            <person name="Bao Y."/>
            <person name="Men Y."/>
            <person name="Zeng Y."/>
            <person name="Yang J."/>
            <person name="Sun J."/>
            <person name="Sun Y."/>
        </authorList>
    </citation>
    <scope>NUCLEOTIDE SEQUENCE [LARGE SCALE GENOMIC DNA]</scope>
    <source>
        <strain evidence="2 3">Alg07</strain>
    </source>
</reference>
<dbReference type="EMBL" id="CP016020">
    <property type="protein sequence ID" value="APH05641.1"/>
    <property type="molecule type" value="Genomic_DNA"/>
</dbReference>
<feature type="domain" description="N-acetyltransferase" evidence="1">
    <location>
        <begin position="188"/>
        <end position="326"/>
    </location>
</feature>
<dbReference type="Proteomes" id="UP000181936">
    <property type="component" value="Chromosome"/>
</dbReference>
<organism evidence="2 3">
    <name type="scientific">Bacillus weihaiensis</name>
    <dbReference type="NCBI Taxonomy" id="1547283"/>
    <lineage>
        <taxon>Bacteria</taxon>
        <taxon>Bacillati</taxon>
        <taxon>Bacillota</taxon>
        <taxon>Bacilli</taxon>
        <taxon>Bacillales</taxon>
        <taxon>Bacillaceae</taxon>
        <taxon>Bacillus</taxon>
    </lineage>
</organism>
<dbReference type="RefSeq" id="WP_072580434.1">
    <property type="nucleotide sequence ID" value="NZ_CP016020.1"/>
</dbReference>
<dbReference type="PANTHER" id="PTHR43415">
    <property type="entry name" value="SPERMIDINE N(1)-ACETYLTRANSFERASE"/>
    <property type="match status" value="1"/>
</dbReference>
<dbReference type="Gene3D" id="3.40.630.30">
    <property type="match status" value="2"/>
</dbReference>
<dbReference type="AlphaFoldDB" id="A0A1L3MTG9"/>
<dbReference type="STRING" id="1547283.A9C19_13270"/>
<dbReference type="PANTHER" id="PTHR43415:SF4">
    <property type="entry name" value="N-ACETYLTRANSFERASE DOMAIN-CONTAINING PROTEIN"/>
    <property type="match status" value="1"/>
</dbReference>
<dbReference type="PROSITE" id="PS51186">
    <property type="entry name" value="GNAT"/>
    <property type="match status" value="2"/>
</dbReference>
<keyword evidence="3" id="KW-1185">Reference proteome</keyword>
<dbReference type="GO" id="GO:0016747">
    <property type="term" value="F:acyltransferase activity, transferring groups other than amino-acyl groups"/>
    <property type="evidence" value="ECO:0007669"/>
    <property type="project" value="InterPro"/>
</dbReference>
<accession>A0A1L3MTG9</accession>
<gene>
    <name evidence="2" type="ORF">A9C19_13270</name>
</gene>
<sequence>MIQLNGQKVRLKQAVDTDEVDQLYYWKYEEKEQEAKKWNGPYIPEPFMTKKEFRESWLKENELFPHVPFSLLIIIDGKVTGYVSSYWVDRMTNWLETGIVIFDCDYWNGGYGSEAYKLWIDFLFSQTNLHRLGMSTWSGNTRMMKVAEKIGMREEARIRKARIVNDIYYDAIKMGMLREDWNSSNKILKLVEINESLKDQVIDFFTLHWGGSEMVLSSGIYDCSTLDGFLTQNDQNEIMGLITYKIKGIECEIISLDSVVEGKGTGSRLVKEVEKKAKQHKCKQVSVITTNDNLPALAFYQKRGFTIATILNQAVEKARKRKPSIPINGYNGIPIKDEIKLVKEIDPS</sequence>
<feature type="domain" description="N-acetyltransferase" evidence="1">
    <location>
        <begin position="9"/>
        <end position="179"/>
    </location>
</feature>
<dbReference type="Pfam" id="PF13302">
    <property type="entry name" value="Acetyltransf_3"/>
    <property type="match status" value="1"/>
</dbReference>
<evidence type="ECO:0000259" key="1">
    <source>
        <dbReference type="PROSITE" id="PS51186"/>
    </source>
</evidence>
<dbReference type="OrthoDB" id="9795206at2"/>
<dbReference type="InterPro" id="IPR016181">
    <property type="entry name" value="Acyl_CoA_acyltransferase"/>
</dbReference>
<protein>
    <recommendedName>
        <fullName evidence="1">N-acetyltransferase domain-containing protein</fullName>
    </recommendedName>
</protein>
<dbReference type="SUPFAM" id="SSF55729">
    <property type="entry name" value="Acyl-CoA N-acyltransferases (Nat)"/>
    <property type="match status" value="2"/>
</dbReference>
<evidence type="ECO:0000313" key="2">
    <source>
        <dbReference type="EMBL" id="APH05641.1"/>
    </source>
</evidence>
<dbReference type="CDD" id="cd04301">
    <property type="entry name" value="NAT_SF"/>
    <property type="match status" value="1"/>
</dbReference>
<proteinExistence type="predicted"/>
<dbReference type="InterPro" id="IPR000182">
    <property type="entry name" value="GNAT_dom"/>
</dbReference>
<evidence type="ECO:0000313" key="3">
    <source>
        <dbReference type="Proteomes" id="UP000181936"/>
    </source>
</evidence>
<dbReference type="Pfam" id="PF00583">
    <property type="entry name" value="Acetyltransf_1"/>
    <property type="match status" value="1"/>
</dbReference>